<feature type="transmembrane region" description="Helical" evidence="9">
    <location>
        <begin position="304"/>
        <end position="325"/>
    </location>
</feature>
<dbReference type="Gene3D" id="1.20.1250.20">
    <property type="entry name" value="MFS general substrate transporter like domains"/>
    <property type="match status" value="2"/>
</dbReference>
<evidence type="ECO:0000256" key="6">
    <source>
        <dbReference type="ARBA" id="ARBA00023136"/>
    </source>
</evidence>
<dbReference type="Pfam" id="PF07690">
    <property type="entry name" value="MFS_1"/>
    <property type="match status" value="1"/>
</dbReference>
<comment type="similarity">
    <text evidence="2">Belongs to the major facilitator superfamily. Monocarboxylate porter (TC 2.A.1.13) family.</text>
</comment>
<evidence type="ECO:0000256" key="5">
    <source>
        <dbReference type="ARBA" id="ARBA00022989"/>
    </source>
</evidence>
<proteinExistence type="inferred from homology"/>
<dbReference type="PROSITE" id="PS50850">
    <property type="entry name" value="MFS"/>
    <property type="match status" value="1"/>
</dbReference>
<keyword evidence="5 9" id="KW-1133">Transmembrane helix</keyword>
<dbReference type="AlphaFoldDB" id="A0A8H5UEW1"/>
<dbReference type="InterPro" id="IPR036259">
    <property type="entry name" value="MFS_trans_sf"/>
</dbReference>
<dbReference type="SUPFAM" id="SSF103473">
    <property type="entry name" value="MFS general substrate transporter"/>
    <property type="match status" value="2"/>
</dbReference>
<dbReference type="PANTHER" id="PTHR11360">
    <property type="entry name" value="MONOCARBOXYLATE TRANSPORTER"/>
    <property type="match status" value="1"/>
</dbReference>
<evidence type="ECO:0000259" key="10">
    <source>
        <dbReference type="PROSITE" id="PS50850"/>
    </source>
</evidence>
<keyword evidence="3" id="KW-0813">Transport</keyword>
<accession>A0A8H5UEW1</accession>
<evidence type="ECO:0000256" key="7">
    <source>
        <dbReference type="ARBA" id="ARBA00023180"/>
    </source>
</evidence>
<evidence type="ECO:0000256" key="9">
    <source>
        <dbReference type="SAM" id="Phobius"/>
    </source>
</evidence>
<evidence type="ECO:0000256" key="2">
    <source>
        <dbReference type="ARBA" id="ARBA00006727"/>
    </source>
</evidence>
<reference evidence="11 12" key="1">
    <citation type="submission" date="2020-05" db="EMBL/GenBank/DDBJ databases">
        <title>Identification and distribution of gene clusters putatively required for synthesis of sphingolipid metabolism inhibitors in phylogenetically diverse species of the filamentous fungus Fusarium.</title>
        <authorList>
            <person name="Kim H.-S."/>
            <person name="Busman M."/>
            <person name="Brown D.W."/>
            <person name="Divon H."/>
            <person name="Uhlig S."/>
            <person name="Proctor R.H."/>
        </authorList>
    </citation>
    <scope>NUCLEOTIDE SEQUENCE [LARGE SCALE GENOMIC DNA]</scope>
    <source>
        <strain evidence="11 12">NRRL 25311</strain>
    </source>
</reference>
<dbReference type="InterPro" id="IPR011701">
    <property type="entry name" value="MFS"/>
</dbReference>
<name>A0A8H5UEW1_9HYPO</name>
<dbReference type="GO" id="GO:0022857">
    <property type="term" value="F:transmembrane transporter activity"/>
    <property type="evidence" value="ECO:0007669"/>
    <property type="project" value="InterPro"/>
</dbReference>
<feature type="domain" description="Major facilitator superfamily (MFS) profile" evidence="10">
    <location>
        <begin position="112"/>
        <end position="337"/>
    </location>
</feature>
<evidence type="ECO:0000256" key="3">
    <source>
        <dbReference type="ARBA" id="ARBA00022448"/>
    </source>
</evidence>
<keyword evidence="7" id="KW-0325">Glycoprotein</keyword>
<comment type="caution">
    <text evidence="11">The sequence shown here is derived from an EMBL/GenBank/DDBJ whole genome shotgun (WGS) entry which is preliminary data.</text>
</comment>
<evidence type="ECO:0000256" key="1">
    <source>
        <dbReference type="ARBA" id="ARBA00004141"/>
    </source>
</evidence>
<dbReference type="InterPro" id="IPR020846">
    <property type="entry name" value="MFS_dom"/>
</dbReference>
<sequence>MNQQRQDVCGISQATPNIPLDGSTKHLQKQTDEPFPEGGIQAWTVVFGCWCGMFCTFGLVNCIGVFEEYYTSDSSPISNYGEGAISWITSLQAWGIPFGGIFFGRIFDCYGPRWLLVLGSIIYVFGLMMVSVSHSYYQFLLSQGVVSAFSSSAVFNACTSSIFTWFFSKRAYAFGVMAGMAPSTTQYLLPIINAVSIPGRILPGILADKVGRYNVAIVVALLTGVITLGLWIPGNSRAAIIGFAAVYGLVSGSLISLTPTLVAQISDVRQIGVRQGTCFTIQSFGALLGSPVAGAILSSQDGTYWGLKLFCGCSFLAAMMAFTLARTALVGLKMAKV</sequence>
<feature type="transmembrane region" description="Helical" evidence="9">
    <location>
        <begin position="84"/>
        <end position="107"/>
    </location>
</feature>
<evidence type="ECO:0000256" key="4">
    <source>
        <dbReference type="ARBA" id="ARBA00022692"/>
    </source>
</evidence>
<dbReference type="InterPro" id="IPR050327">
    <property type="entry name" value="Proton-linked_MCT"/>
</dbReference>
<evidence type="ECO:0000256" key="8">
    <source>
        <dbReference type="SAM" id="MobiDB-lite"/>
    </source>
</evidence>
<evidence type="ECO:0000313" key="12">
    <source>
        <dbReference type="Proteomes" id="UP000562682"/>
    </source>
</evidence>
<keyword evidence="12" id="KW-1185">Reference proteome</keyword>
<feature type="transmembrane region" description="Helical" evidence="9">
    <location>
        <begin position="113"/>
        <end position="132"/>
    </location>
</feature>
<comment type="subcellular location">
    <subcellularLocation>
        <location evidence="1">Membrane</location>
        <topology evidence="1">Multi-pass membrane protein</topology>
    </subcellularLocation>
</comment>
<feature type="transmembrane region" description="Helical" evidence="9">
    <location>
        <begin position="213"/>
        <end position="232"/>
    </location>
</feature>
<dbReference type="PANTHER" id="PTHR11360:SF224">
    <property type="entry name" value="MAJOR FACILITATOR SUPERFAMILY (MFS) PROFILE DOMAIN-CONTAINING PROTEIN-RELATED"/>
    <property type="match status" value="1"/>
</dbReference>
<keyword evidence="6 9" id="KW-0472">Membrane</keyword>
<keyword evidence="4 9" id="KW-0812">Transmembrane</keyword>
<protein>
    <submittedName>
        <fullName evidence="11">Riboflavin transporter mch5</fullName>
    </submittedName>
</protein>
<gene>
    <name evidence="11" type="ORF">FDENT_5668</name>
</gene>
<evidence type="ECO:0000313" key="11">
    <source>
        <dbReference type="EMBL" id="KAF5686667.1"/>
    </source>
</evidence>
<organism evidence="11 12">
    <name type="scientific">Fusarium denticulatum</name>
    <dbReference type="NCBI Taxonomy" id="48507"/>
    <lineage>
        <taxon>Eukaryota</taxon>
        <taxon>Fungi</taxon>
        <taxon>Dikarya</taxon>
        <taxon>Ascomycota</taxon>
        <taxon>Pezizomycotina</taxon>
        <taxon>Sordariomycetes</taxon>
        <taxon>Hypocreomycetidae</taxon>
        <taxon>Hypocreales</taxon>
        <taxon>Nectriaceae</taxon>
        <taxon>Fusarium</taxon>
        <taxon>Fusarium fujikuroi species complex</taxon>
    </lineage>
</organism>
<dbReference type="EMBL" id="JAAOAK010000142">
    <property type="protein sequence ID" value="KAF5686667.1"/>
    <property type="molecule type" value="Genomic_DNA"/>
</dbReference>
<dbReference type="GO" id="GO:0016020">
    <property type="term" value="C:membrane"/>
    <property type="evidence" value="ECO:0007669"/>
    <property type="project" value="UniProtKB-SubCell"/>
</dbReference>
<feature type="transmembrane region" description="Helical" evidence="9">
    <location>
        <begin position="40"/>
        <end position="63"/>
    </location>
</feature>
<dbReference type="Proteomes" id="UP000562682">
    <property type="component" value="Unassembled WGS sequence"/>
</dbReference>
<feature type="transmembrane region" description="Helical" evidence="9">
    <location>
        <begin position="144"/>
        <end position="167"/>
    </location>
</feature>
<feature type="transmembrane region" description="Helical" evidence="9">
    <location>
        <begin position="278"/>
        <end position="298"/>
    </location>
</feature>
<feature type="transmembrane region" description="Helical" evidence="9">
    <location>
        <begin position="238"/>
        <end position="257"/>
    </location>
</feature>
<feature type="region of interest" description="Disordered" evidence="8">
    <location>
        <begin position="13"/>
        <end position="32"/>
    </location>
</feature>